<comment type="caution">
    <text evidence="2">The sequence shown here is derived from an EMBL/GenBank/DDBJ whole genome shotgun (WGS) entry which is preliminary data.</text>
</comment>
<dbReference type="EMBL" id="VEVQ02000001">
    <property type="protein sequence ID" value="NHN24493.1"/>
    <property type="molecule type" value="Genomic_DNA"/>
</dbReference>
<feature type="transmembrane region" description="Helical" evidence="1">
    <location>
        <begin position="123"/>
        <end position="141"/>
    </location>
</feature>
<keyword evidence="1" id="KW-0812">Transmembrane</keyword>
<protein>
    <recommendedName>
        <fullName evidence="4">MerC mercury resistance protein</fullName>
    </recommendedName>
</protein>
<sequence length="152" mass="17084">MESTKKSECTCNSSTCPNQEQEEPQVFKKSFKTIPSIALSFLIAFFPKCPICWAVYMSMLGSFGIAEIPYMKWLLPVFIVFLGIHLVLLLKKIPTKGYGPFVISLIGFGIMIPSKIVFSTPEWVSILGMSFIVMGSLWNSFTLSKKQLLIKI</sequence>
<feature type="transmembrane region" description="Helical" evidence="1">
    <location>
        <begin position="37"/>
        <end position="58"/>
    </location>
</feature>
<feature type="transmembrane region" description="Helical" evidence="1">
    <location>
        <begin position="97"/>
        <end position="117"/>
    </location>
</feature>
<reference evidence="2" key="2">
    <citation type="submission" date="2020-02" db="EMBL/GenBank/DDBJ databases">
        <title>Flavobacterium profundi sp. nov., isolated from a deep-sea seamount.</title>
        <authorList>
            <person name="Zhang D.-C."/>
        </authorList>
    </citation>
    <scope>NUCLEOTIDE SEQUENCE</scope>
    <source>
        <strain evidence="2">EC11</strain>
    </source>
</reference>
<evidence type="ECO:0000256" key="1">
    <source>
        <dbReference type="SAM" id="Phobius"/>
    </source>
</evidence>
<evidence type="ECO:0000313" key="2">
    <source>
        <dbReference type="EMBL" id="NHN24493.1"/>
    </source>
</evidence>
<keyword evidence="3" id="KW-1185">Reference proteome</keyword>
<evidence type="ECO:0008006" key="4">
    <source>
        <dbReference type="Google" id="ProtNLM"/>
    </source>
</evidence>
<organism evidence="2 3">
    <name type="scientific">Flavobacterium jejuense</name>
    <dbReference type="NCBI Taxonomy" id="1544455"/>
    <lineage>
        <taxon>Bacteria</taxon>
        <taxon>Pseudomonadati</taxon>
        <taxon>Bacteroidota</taxon>
        <taxon>Flavobacteriia</taxon>
        <taxon>Flavobacteriales</taxon>
        <taxon>Flavobacteriaceae</taxon>
        <taxon>Flavobacterium</taxon>
    </lineage>
</organism>
<keyword evidence="1" id="KW-0472">Membrane</keyword>
<evidence type="ECO:0000313" key="3">
    <source>
        <dbReference type="Proteomes" id="UP000817854"/>
    </source>
</evidence>
<feature type="transmembrane region" description="Helical" evidence="1">
    <location>
        <begin position="70"/>
        <end position="90"/>
    </location>
</feature>
<accession>A0ABX0IPU9</accession>
<gene>
    <name evidence="2" type="ORF">FIA58_002290</name>
</gene>
<dbReference type="RefSeq" id="WP_140959609.1">
    <property type="nucleotide sequence ID" value="NZ_VEVQ02000001.1"/>
</dbReference>
<dbReference type="Proteomes" id="UP000817854">
    <property type="component" value="Unassembled WGS sequence"/>
</dbReference>
<proteinExistence type="predicted"/>
<reference evidence="2" key="1">
    <citation type="submission" date="2019-05" db="EMBL/GenBank/DDBJ databases">
        <authorList>
            <person name="Lianzixin W."/>
        </authorList>
    </citation>
    <scope>NUCLEOTIDE SEQUENCE</scope>
    <source>
        <strain evidence="2">EC11</strain>
    </source>
</reference>
<keyword evidence="1" id="KW-1133">Transmembrane helix</keyword>
<name>A0ABX0IPU9_9FLAO</name>